<proteinExistence type="predicted"/>
<dbReference type="AlphaFoldDB" id="A0A2P2BRJ9"/>
<dbReference type="EMBL" id="LN650648">
    <property type="protein sequence ID" value="CEI72932.1"/>
    <property type="molecule type" value="Genomic_DNA"/>
</dbReference>
<accession>A0A2P2BRJ9</accession>
<gene>
    <name evidence="1" type="ORF">FRIFI_1397</name>
</gene>
<organism evidence="1 2">
    <name type="scientific">Romboutsia hominis</name>
    <dbReference type="NCBI Taxonomy" id="1507512"/>
    <lineage>
        <taxon>Bacteria</taxon>
        <taxon>Bacillati</taxon>
        <taxon>Bacillota</taxon>
        <taxon>Clostridia</taxon>
        <taxon>Peptostreptococcales</taxon>
        <taxon>Peptostreptococcaceae</taxon>
        <taxon>Romboutsia</taxon>
    </lineage>
</organism>
<evidence type="ECO:0008006" key="3">
    <source>
        <dbReference type="Google" id="ProtNLM"/>
    </source>
</evidence>
<keyword evidence="2" id="KW-1185">Reference proteome</keyword>
<dbReference type="KEGG" id="rhom:FRIFI_1397"/>
<reference evidence="1 2" key="1">
    <citation type="submission" date="2014-09" db="EMBL/GenBank/DDBJ databases">
        <authorList>
            <person name="Hornung B.V."/>
        </authorList>
    </citation>
    <scope>NUCLEOTIDE SEQUENCE [LARGE SCALE GENOMIC DNA]</scope>
    <source>
        <strain evidence="1 2">FRIFI</strain>
    </source>
</reference>
<dbReference type="Proteomes" id="UP000245695">
    <property type="component" value="Chromosome 1"/>
</dbReference>
<evidence type="ECO:0000313" key="1">
    <source>
        <dbReference type="EMBL" id="CEI72932.1"/>
    </source>
</evidence>
<dbReference type="RefSeq" id="WP_166505427.1">
    <property type="nucleotide sequence ID" value="NZ_LN650648.1"/>
</dbReference>
<name>A0A2P2BRJ9_9FIRM</name>
<sequence>MIANKIKPKVKKVIDKFPTYVDIYRDIKNEFGEPGGKDRICDNLKGFYHEGNNMISAITTDKGEVKRSKQKFLMVIYDEETIKIEENDYFLLDSVKYKIKDKGNQNRLNIYFDMLLEEC</sequence>
<evidence type="ECO:0000313" key="2">
    <source>
        <dbReference type="Proteomes" id="UP000245695"/>
    </source>
</evidence>
<protein>
    <recommendedName>
        <fullName evidence="3">Phage head-tail adaptor</fullName>
    </recommendedName>
</protein>